<protein>
    <recommendedName>
        <fullName evidence="3">PIN domain-containing protein</fullName>
    </recommendedName>
</protein>
<dbReference type="OrthoDB" id="6864212at2"/>
<dbReference type="RefSeq" id="WP_132541950.1">
    <property type="nucleotide sequence ID" value="NZ_SLWY01000009.1"/>
</dbReference>
<organism evidence="1 2">
    <name type="scientific">Plasticicumulans lactativorans</name>
    <dbReference type="NCBI Taxonomy" id="1133106"/>
    <lineage>
        <taxon>Bacteria</taxon>
        <taxon>Pseudomonadati</taxon>
        <taxon>Pseudomonadota</taxon>
        <taxon>Gammaproteobacteria</taxon>
        <taxon>Candidatus Competibacteraceae</taxon>
        <taxon>Plasticicumulans</taxon>
    </lineage>
</organism>
<keyword evidence="2" id="KW-1185">Reference proteome</keyword>
<evidence type="ECO:0008006" key="3">
    <source>
        <dbReference type="Google" id="ProtNLM"/>
    </source>
</evidence>
<dbReference type="Proteomes" id="UP000295765">
    <property type="component" value="Unassembled WGS sequence"/>
</dbReference>
<gene>
    <name evidence="1" type="ORF">EV699_109113</name>
</gene>
<proteinExistence type="predicted"/>
<evidence type="ECO:0000313" key="2">
    <source>
        <dbReference type="Proteomes" id="UP000295765"/>
    </source>
</evidence>
<accession>A0A4R2LEG9</accession>
<dbReference type="EMBL" id="SLWY01000009">
    <property type="protein sequence ID" value="TCO81271.1"/>
    <property type="molecule type" value="Genomic_DNA"/>
</dbReference>
<reference evidence="1 2" key="1">
    <citation type="submission" date="2019-03" db="EMBL/GenBank/DDBJ databases">
        <title>Genomic Encyclopedia of Type Strains, Phase IV (KMG-IV): sequencing the most valuable type-strain genomes for metagenomic binning, comparative biology and taxonomic classification.</title>
        <authorList>
            <person name="Goeker M."/>
        </authorList>
    </citation>
    <scope>NUCLEOTIDE SEQUENCE [LARGE SCALE GENOMIC DNA]</scope>
    <source>
        <strain evidence="1 2">DSM 25287</strain>
    </source>
</reference>
<sequence length="178" mass="19685">MADARVVDTNVLIVASAADDGSPFRPDATPIQEAALRERVLRWLEAFEQDPERSVVLDWGWRLCGEYLHKLTEQDYGWLALMTKRDRNEVVWVGLSMDENGHAILADELAAAVTDRADRKMVAAALAAQDAGHACRLTNACDTDWLGCGDALGKAGLQVEHLLEEWLRAKWLSKKGSA</sequence>
<name>A0A4R2LEG9_9GAMM</name>
<comment type="caution">
    <text evidence="1">The sequence shown here is derived from an EMBL/GenBank/DDBJ whole genome shotgun (WGS) entry which is preliminary data.</text>
</comment>
<dbReference type="AlphaFoldDB" id="A0A4R2LEG9"/>
<evidence type="ECO:0000313" key="1">
    <source>
        <dbReference type="EMBL" id="TCO81271.1"/>
    </source>
</evidence>